<dbReference type="EMBL" id="NTKD01000015">
    <property type="protein sequence ID" value="PDH40137.1"/>
    <property type="molecule type" value="Genomic_DNA"/>
</dbReference>
<dbReference type="PANTHER" id="PTHR30050:SF5">
    <property type="entry name" value="DNAA REGULATORY INACTIVATOR HDA"/>
    <property type="match status" value="1"/>
</dbReference>
<dbReference type="SUPFAM" id="SSF52540">
    <property type="entry name" value="P-loop containing nucleoside triphosphate hydrolases"/>
    <property type="match status" value="1"/>
</dbReference>
<proteinExistence type="predicted"/>
<dbReference type="Gene3D" id="1.10.8.60">
    <property type="match status" value="1"/>
</dbReference>
<dbReference type="Gene3D" id="3.40.50.300">
    <property type="entry name" value="P-loop containing nucleotide triphosphate hydrolases"/>
    <property type="match status" value="1"/>
</dbReference>
<dbReference type="Proteomes" id="UP000219327">
    <property type="component" value="Unassembled WGS sequence"/>
</dbReference>
<gene>
    <name evidence="3" type="primary">hda</name>
    <name evidence="3" type="ORF">CNE99_04240</name>
</gene>
<reference evidence="3 4" key="1">
    <citation type="submission" date="2017-08" db="EMBL/GenBank/DDBJ databases">
        <title>Fine stratification of microbial communities through a metagenomic profile of the photic zone.</title>
        <authorList>
            <person name="Haro-Moreno J.M."/>
            <person name="Lopez-Perez M."/>
            <person name="De La Torre J."/>
            <person name="Picazo A."/>
            <person name="Camacho A."/>
            <person name="Rodriguez-Valera F."/>
        </authorList>
    </citation>
    <scope>NUCLEOTIDE SEQUENCE [LARGE SCALE GENOMIC DNA]</scope>
    <source>
        <strain evidence="3">MED-G24</strain>
    </source>
</reference>
<dbReference type="AlphaFoldDB" id="A0A2A5WV87"/>
<dbReference type="Pfam" id="PF00308">
    <property type="entry name" value="Bac_DnaA"/>
    <property type="match status" value="1"/>
</dbReference>
<dbReference type="InterPro" id="IPR013317">
    <property type="entry name" value="DnaA_dom"/>
</dbReference>
<dbReference type="PANTHER" id="PTHR30050">
    <property type="entry name" value="CHROMOSOMAL REPLICATION INITIATOR PROTEIN DNAA"/>
    <property type="match status" value="1"/>
</dbReference>
<feature type="domain" description="Hda lid" evidence="2">
    <location>
        <begin position="159"/>
        <end position="221"/>
    </location>
</feature>
<evidence type="ECO:0000313" key="3">
    <source>
        <dbReference type="EMBL" id="PDH40137.1"/>
    </source>
</evidence>
<dbReference type="InterPro" id="IPR017788">
    <property type="entry name" value="Hda"/>
</dbReference>
<dbReference type="GO" id="GO:0032297">
    <property type="term" value="P:negative regulation of DNA-templated DNA replication initiation"/>
    <property type="evidence" value="ECO:0007669"/>
    <property type="project" value="InterPro"/>
</dbReference>
<dbReference type="InterPro" id="IPR055199">
    <property type="entry name" value="Hda_lid"/>
</dbReference>
<dbReference type="GO" id="GO:0006270">
    <property type="term" value="P:DNA replication initiation"/>
    <property type="evidence" value="ECO:0007669"/>
    <property type="project" value="TreeGrafter"/>
</dbReference>
<protein>
    <submittedName>
        <fullName evidence="3">DnaA regulatory inactivator Hda</fullName>
    </submittedName>
</protein>
<organism evidence="3 4">
    <name type="scientific">OM182 bacterium MED-G24</name>
    <dbReference type="NCBI Taxonomy" id="1986255"/>
    <lineage>
        <taxon>Bacteria</taxon>
        <taxon>Pseudomonadati</taxon>
        <taxon>Pseudomonadota</taxon>
        <taxon>Gammaproteobacteria</taxon>
        <taxon>OMG group</taxon>
        <taxon>OM182 clade</taxon>
    </lineage>
</organism>
<dbReference type="InterPro" id="IPR027417">
    <property type="entry name" value="P-loop_NTPase"/>
</dbReference>
<evidence type="ECO:0000259" key="2">
    <source>
        <dbReference type="Pfam" id="PF22688"/>
    </source>
</evidence>
<accession>A0A2A5WV87</accession>
<feature type="domain" description="Chromosomal replication initiator protein DnaA ATPAse" evidence="1">
    <location>
        <begin position="40"/>
        <end position="146"/>
    </location>
</feature>
<evidence type="ECO:0000313" key="4">
    <source>
        <dbReference type="Proteomes" id="UP000219327"/>
    </source>
</evidence>
<dbReference type="NCBIfam" id="TIGR03420">
    <property type="entry name" value="DnaA_homol_Hda"/>
    <property type="match status" value="1"/>
</dbReference>
<comment type="caution">
    <text evidence="3">The sequence shown here is derived from an EMBL/GenBank/DDBJ whole genome shotgun (WGS) entry which is preliminary data.</text>
</comment>
<evidence type="ECO:0000259" key="1">
    <source>
        <dbReference type="Pfam" id="PF00308"/>
    </source>
</evidence>
<dbReference type="Pfam" id="PF22688">
    <property type="entry name" value="Hda_lid"/>
    <property type="match status" value="1"/>
</dbReference>
<name>A0A2A5WV87_9GAMM</name>
<sequence>MVRQVTSQLLLDLELRPDATFANFLGEVPRELRVETPWAYCWGPLGTGRSHLLQAFCHAWQADHRQVMYLPSPARTSPEMLDNLHQYELLCIDEADDVLQDEAWQAPLFHLFNSLKDNGHALLMSGLTHPLELHVPLADLRSRFRAMSHVESSELDQAGKTRLLQQRASRHGFQLSEQVVDYVMNRCARDQQTLLRVLDGLAHESLRQQRRVTIPLVREMLNL</sequence>